<accession>A0A9D3X468</accession>
<evidence type="ECO:0000313" key="3">
    <source>
        <dbReference type="EMBL" id="KAH1172472.1"/>
    </source>
</evidence>
<name>A0A9D3X468_9SAUR</name>
<reference evidence="3" key="1">
    <citation type="submission" date="2021-09" db="EMBL/GenBank/DDBJ databases">
        <title>The genome of Mauremys mutica provides insights into the evolution of semi-aquatic lifestyle.</title>
        <authorList>
            <person name="Gong S."/>
            <person name="Gao Y."/>
        </authorList>
    </citation>
    <scope>NUCLEOTIDE SEQUENCE</scope>
    <source>
        <strain evidence="3">MM-2020</strain>
        <tissue evidence="3">Muscle</tissue>
    </source>
</reference>
<dbReference type="Proteomes" id="UP000827986">
    <property type="component" value="Unassembled WGS sequence"/>
</dbReference>
<protein>
    <submittedName>
        <fullName evidence="3">Uncharacterized protein</fullName>
    </submittedName>
</protein>
<sequence length="106" mass="11552">MSPGLPGPALALGLLALLLLPLLPLPGTRSSYNASSNMVPEQHLKKKIKSRPHYVSQFQNKYFTITSSRSSSFPKGDLRTRVGCPKPDVQNGGTVNALDERVVQHE</sequence>
<keyword evidence="2" id="KW-0732">Signal</keyword>
<feature type="chain" id="PRO_5038432903" evidence="2">
    <location>
        <begin position="31"/>
        <end position="106"/>
    </location>
</feature>
<evidence type="ECO:0000256" key="1">
    <source>
        <dbReference type="SAM" id="MobiDB-lite"/>
    </source>
</evidence>
<evidence type="ECO:0000313" key="4">
    <source>
        <dbReference type="Proteomes" id="UP000827986"/>
    </source>
</evidence>
<organism evidence="3 4">
    <name type="scientific">Mauremys mutica</name>
    <name type="common">yellowpond turtle</name>
    <dbReference type="NCBI Taxonomy" id="74926"/>
    <lineage>
        <taxon>Eukaryota</taxon>
        <taxon>Metazoa</taxon>
        <taxon>Chordata</taxon>
        <taxon>Craniata</taxon>
        <taxon>Vertebrata</taxon>
        <taxon>Euteleostomi</taxon>
        <taxon>Archelosauria</taxon>
        <taxon>Testudinata</taxon>
        <taxon>Testudines</taxon>
        <taxon>Cryptodira</taxon>
        <taxon>Durocryptodira</taxon>
        <taxon>Testudinoidea</taxon>
        <taxon>Geoemydidae</taxon>
        <taxon>Geoemydinae</taxon>
        <taxon>Mauremys</taxon>
    </lineage>
</organism>
<keyword evidence="4" id="KW-1185">Reference proteome</keyword>
<evidence type="ECO:0000256" key="2">
    <source>
        <dbReference type="SAM" id="SignalP"/>
    </source>
</evidence>
<proteinExistence type="predicted"/>
<feature type="region of interest" description="Disordered" evidence="1">
    <location>
        <begin position="68"/>
        <end position="94"/>
    </location>
</feature>
<comment type="caution">
    <text evidence="3">The sequence shown here is derived from an EMBL/GenBank/DDBJ whole genome shotgun (WGS) entry which is preliminary data.</text>
</comment>
<dbReference type="EMBL" id="JAHDVG010000483">
    <property type="protein sequence ID" value="KAH1172472.1"/>
    <property type="molecule type" value="Genomic_DNA"/>
</dbReference>
<feature type="signal peptide" evidence="2">
    <location>
        <begin position="1"/>
        <end position="30"/>
    </location>
</feature>
<gene>
    <name evidence="3" type="ORF">KIL84_008090</name>
</gene>
<dbReference type="AlphaFoldDB" id="A0A9D3X468"/>